<dbReference type="EMBL" id="JBHMEW010000007">
    <property type="protein sequence ID" value="MFB9210357.1"/>
    <property type="molecule type" value="Genomic_DNA"/>
</dbReference>
<sequence>MKIEIWSDIMCPFCYIGKRRLEAALEEFPHKNKVEVEWKSFLLNPDMKTDPVMNIAQYLAETKGMSVEEAREAGNHVAEMAKEEGLDYDFDKVVVANPKVAHRLLQFAKLSGKGDEMKERLFYAYFTEGANIDDEESLIGLAKEVGLDTEKAKEALSSVDFEMAVKHDVYESQQLGVRGVPFFVMDQKYGVSGAQPKETFTQALESAWKSYEQSVKDGLAFSPEEEGKSCGPDSEC</sequence>
<dbReference type="PANTHER" id="PTHR13887:SF41">
    <property type="entry name" value="THIOREDOXIN SUPERFAMILY PROTEIN"/>
    <property type="match status" value="1"/>
</dbReference>
<dbReference type="RefSeq" id="WP_290246222.1">
    <property type="nucleotide sequence ID" value="NZ_JAUFQT010000001.1"/>
</dbReference>
<dbReference type="CDD" id="cd03024">
    <property type="entry name" value="DsbA_FrnE"/>
    <property type="match status" value="1"/>
</dbReference>
<dbReference type="SUPFAM" id="SSF52833">
    <property type="entry name" value="Thioredoxin-like"/>
    <property type="match status" value="1"/>
</dbReference>
<comment type="caution">
    <text evidence="2">The sequence shown here is derived from an EMBL/GenBank/DDBJ whole genome shotgun (WGS) entry which is preliminary data.</text>
</comment>
<dbReference type="InterPro" id="IPR036249">
    <property type="entry name" value="Thioredoxin-like_sf"/>
</dbReference>
<feature type="domain" description="DSBA-like thioredoxin" evidence="1">
    <location>
        <begin position="3"/>
        <end position="204"/>
    </location>
</feature>
<protein>
    <submittedName>
        <fullName evidence="2">DsbA family oxidoreductase</fullName>
    </submittedName>
</protein>
<gene>
    <name evidence="2" type="ORF">ACFFUR_00935</name>
</gene>
<reference evidence="2 3" key="1">
    <citation type="submission" date="2024-09" db="EMBL/GenBank/DDBJ databases">
        <authorList>
            <person name="Sun Q."/>
            <person name="Mori K."/>
        </authorList>
    </citation>
    <scope>NUCLEOTIDE SEQUENCE [LARGE SCALE GENOMIC DNA]</scope>
    <source>
        <strain evidence="2 3">CECT 7682</strain>
    </source>
</reference>
<evidence type="ECO:0000313" key="2">
    <source>
        <dbReference type="EMBL" id="MFB9210357.1"/>
    </source>
</evidence>
<name>A0ABV5J0L9_9BACT</name>
<evidence type="ECO:0000259" key="1">
    <source>
        <dbReference type="Pfam" id="PF01323"/>
    </source>
</evidence>
<accession>A0ABV5J0L9</accession>
<proteinExistence type="predicted"/>
<evidence type="ECO:0000313" key="3">
    <source>
        <dbReference type="Proteomes" id="UP001589654"/>
    </source>
</evidence>
<dbReference type="Proteomes" id="UP001589654">
    <property type="component" value="Unassembled WGS sequence"/>
</dbReference>
<dbReference type="InterPro" id="IPR001853">
    <property type="entry name" value="DSBA-like_thioredoxin_dom"/>
</dbReference>
<dbReference type="Gene3D" id="3.40.30.10">
    <property type="entry name" value="Glutaredoxin"/>
    <property type="match status" value="1"/>
</dbReference>
<dbReference type="Pfam" id="PF01323">
    <property type="entry name" value="DSBA"/>
    <property type="match status" value="1"/>
</dbReference>
<keyword evidence="3" id="KW-1185">Reference proteome</keyword>
<organism evidence="2 3">
    <name type="scientific">Echinicola jeungdonensis</name>
    <dbReference type="NCBI Taxonomy" id="709343"/>
    <lineage>
        <taxon>Bacteria</taxon>
        <taxon>Pseudomonadati</taxon>
        <taxon>Bacteroidota</taxon>
        <taxon>Cytophagia</taxon>
        <taxon>Cytophagales</taxon>
        <taxon>Cyclobacteriaceae</taxon>
        <taxon>Echinicola</taxon>
    </lineage>
</organism>
<dbReference type="PANTHER" id="PTHR13887">
    <property type="entry name" value="GLUTATHIONE S-TRANSFERASE KAPPA"/>
    <property type="match status" value="1"/>
</dbReference>